<comment type="caution">
    <text evidence="1">The sequence shown here is derived from an EMBL/GenBank/DDBJ whole genome shotgun (WGS) entry which is preliminary data.</text>
</comment>
<evidence type="ECO:0000313" key="2">
    <source>
        <dbReference type="Proteomes" id="UP000789920"/>
    </source>
</evidence>
<dbReference type="Proteomes" id="UP000789920">
    <property type="component" value="Unassembled WGS sequence"/>
</dbReference>
<evidence type="ECO:0000313" key="1">
    <source>
        <dbReference type="EMBL" id="CAG8590810.1"/>
    </source>
</evidence>
<sequence length="133" mass="15660">MNDMDGNGNLKYDLHIPKGWHDRKSSDNAKKTTNRLKQKSIPMTKNDRAQKSRERRSGIRKAFDDIRKYFVSMSYSCDDVTRENVLKEVLSYMKKEQDEKKQLCDKNDRLTIENDRLTIGNDSLTIENDRLTI</sequence>
<gene>
    <name evidence="1" type="ORF">RPERSI_LOCUS5528</name>
</gene>
<dbReference type="EMBL" id="CAJVQC010008301">
    <property type="protein sequence ID" value="CAG8590810.1"/>
    <property type="molecule type" value="Genomic_DNA"/>
</dbReference>
<keyword evidence="2" id="KW-1185">Reference proteome</keyword>
<protein>
    <submittedName>
        <fullName evidence="1">5340_t:CDS:1</fullName>
    </submittedName>
</protein>
<reference evidence="1" key="1">
    <citation type="submission" date="2021-06" db="EMBL/GenBank/DDBJ databases">
        <authorList>
            <person name="Kallberg Y."/>
            <person name="Tangrot J."/>
            <person name="Rosling A."/>
        </authorList>
    </citation>
    <scope>NUCLEOTIDE SEQUENCE</scope>
    <source>
        <strain evidence="1">MA461A</strain>
    </source>
</reference>
<name>A0ACA9MIB1_9GLOM</name>
<proteinExistence type="predicted"/>
<organism evidence="1 2">
    <name type="scientific">Racocetra persica</name>
    <dbReference type="NCBI Taxonomy" id="160502"/>
    <lineage>
        <taxon>Eukaryota</taxon>
        <taxon>Fungi</taxon>
        <taxon>Fungi incertae sedis</taxon>
        <taxon>Mucoromycota</taxon>
        <taxon>Glomeromycotina</taxon>
        <taxon>Glomeromycetes</taxon>
        <taxon>Diversisporales</taxon>
        <taxon>Gigasporaceae</taxon>
        <taxon>Racocetra</taxon>
    </lineage>
</organism>
<accession>A0ACA9MIB1</accession>